<proteinExistence type="predicted"/>
<dbReference type="RefSeq" id="WP_006868213.1">
    <property type="nucleotide sequence ID" value="NZ_BAHE01000043.1"/>
</dbReference>
<gene>
    <name evidence="1" type="ORF">GONAM_43_00030</name>
</gene>
<dbReference type="Proteomes" id="UP000035058">
    <property type="component" value="Unassembled WGS sequence"/>
</dbReference>
<keyword evidence="2" id="KW-1185">Reference proteome</keyword>
<protein>
    <submittedName>
        <fullName evidence="1">Uncharacterized protein</fullName>
    </submittedName>
</protein>
<dbReference type="EMBL" id="BAHE01000043">
    <property type="protein sequence ID" value="GAC02058.1"/>
    <property type="molecule type" value="Genomic_DNA"/>
</dbReference>
<organism evidence="1 2">
    <name type="scientific">Gordonia namibiensis NBRC 108229</name>
    <dbReference type="NCBI Taxonomy" id="1208314"/>
    <lineage>
        <taxon>Bacteria</taxon>
        <taxon>Bacillati</taxon>
        <taxon>Actinomycetota</taxon>
        <taxon>Actinomycetes</taxon>
        <taxon>Mycobacteriales</taxon>
        <taxon>Gordoniaceae</taxon>
        <taxon>Gordonia</taxon>
    </lineage>
</organism>
<evidence type="ECO:0000313" key="2">
    <source>
        <dbReference type="Proteomes" id="UP000035058"/>
    </source>
</evidence>
<dbReference type="AlphaFoldDB" id="K6XCD9"/>
<reference evidence="1 2" key="1">
    <citation type="submission" date="2012-08" db="EMBL/GenBank/DDBJ databases">
        <title>Whole genome shotgun sequence of Gordonia namibiensis NBRC 108229.</title>
        <authorList>
            <person name="Isaki-Nakamura S."/>
            <person name="Hosoyama A."/>
            <person name="Tsuchikane K."/>
            <person name="Katsumata H."/>
            <person name="Baba S."/>
            <person name="Yamazaki S."/>
            <person name="Fujita N."/>
        </authorList>
    </citation>
    <scope>NUCLEOTIDE SEQUENCE [LARGE SCALE GENOMIC DNA]</scope>
    <source>
        <strain evidence="1 2">NBRC 108229</strain>
    </source>
</reference>
<name>K6XCD9_9ACTN</name>
<accession>K6XCD9</accession>
<evidence type="ECO:0000313" key="1">
    <source>
        <dbReference type="EMBL" id="GAC02058.1"/>
    </source>
</evidence>
<comment type="caution">
    <text evidence="1">The sequence shown here is derived from an EMBL/GenBank/DDBJ whole genome shotgun (WGS) entry which is preliminary data.</text>
</comment>
<sequence>MSASVVVERDPQSAPPPGTRLVVAVGSNAAPSVLRRKLGHLDPAGVLHLTRVRVANITVGHSAHVAARGYVPAAPVRTGHGTLETVAAWLSPPQSEALDLTEPNYDRRTVNTHDHPLIFLGDPRLPADAPATPDEFDIYVSRHGVLADPATRAPLPFGSQAGVFGWLQRHLDDPALHGAAAEVCARLATGDHAARVTGLINDARLSRSAWPVDARGVVA</sequence>